<gene>
    <name evidence="3" type="ORF">M917_0990</name>
</gene>
<dbReference type="Pfam" id="PF03724">
    <property type="entry name" value="META"/>
    <property type="match status" value="1"/>
</dbReference>
<reference evidence="3 4" key="1">
    <citation type="journal article" date="2013" name="Genome Announc.">
        <title>Draft Genome Sequence of Psychrobacter aquaticus Strain CMS 56T, Isolated from a Cyanobacterial Mat Sample Collected from Water Bodies in the McMurdo Dry Valley Region of Antarctica.</title>
        <authorList>
            <person name="Reddy G.S."/>
            <person name="Ara S."/>
            <person name="Singh A."/>
            <person name="Kumar Pinnaka A."/>
            <person name="Shivaji S."/>
        </authorList>
    </citation>
    <scope>NUCLEOTIDE SEQUENCE [LARGE SCALE GENOMIC DNA]</scope>
    <source>
        <strain evidence="3 4">CMS 56</strain>
    </source>
</reference>
<dbReference type="Pfam" id="PF14302">
    <property type="entry name" value="DUF4377"/>
    <property type="match status" value="1"/>
</dbReference>
<organism evidence="3 4">
    <name type="scientific">Psychrobacter aquaticus CMS 56</name>
    <dbReference type="NCBI Taxonomy" id="1354303"/>
    <lineage>
        <taxon>Bacteria</taxon>
        <taxon>Pseudomonadati</taxon>
        <taxon>Pseudomonadota</taxon>
        <taxon>Gammaproteobacteria</taxon>
        <taxon>Moraxellales</taxon>
        <taxon>Moraxellaceae</taxon>
        <taxon>Psychrobacter</taxon>
    </lineage>
</organism>
<dbReference type="InterPro" id="IPR005184">
    <property type="entry name" value="DUF306_Meta_HslJ"/>
</dbReference>
<name>U4T4L4_9GAMM</name>
<feature type="domain" description="DUF306" evidence="1">
    <location>
        <begin position="65"/>
        <end position="159"/>
    </location>
</feature>
<dbReference type="InterPro" id="IPR038670">
    <property type="entry name" value="HslJ-like_sf"/>
</dbReference>
<comment type="caution">
    <text evidence="3">The sequence shown here is derived from an EMBL/GenBank/DDBJ whole genome shotgun (WGS) entry which is preliminary data.</text>
</comment>
<protein>
    <submittedName>
        <fullName evidence="3">Putative lipoprotein</fullName>
    </submittedName>
</protein>
<sequence>MLLAVLALSACQDSFSLNESNPQQEVANSFSAEADNSAITSGTDAIADEVRADDISSEEAMINALSRYRWTLNAVTDDKTQSLNKLTAIKDQVTLRFNEYQGENTLNYSVGCNIISAFYQLQESTLTIEDSMSTKMSCGDLDMAENSLSKLMQGDSQLALVESNAFKDDKPILTQVTNNRSTLIWEGRLTAQAKYNSKGETVFWAVNAEMKPCLDDRSQACLQVKPVTYDDQGIKVSEGDWAPFTGMIEGYQHDDKHEEVLRLQRYPLDNSKAIEADTTAVLGADYAYVLDAVIESSVAEERR</sequence>
<evidence type="ECO:0000259" key="2">
    <source>
        <dbReference type="Pfam" id="PF14302"/>
    </source>
</evidence>
<accession>U4T4L4</accession>
<dbReference type="InterPro" id="IPR025485">
    <property type="entry name" value="DUF4377"/>
</dbReference>
<evidence type="ECO:0000259" key="1">
    <source>
        <dbReference type="Pfam" id="PF03724"/>
    </source>
</evidence>
<feature type="domain" description="DUF4377" evidence="2">
    <location>
        <begin position="206"/>
        <end position="294"/>
    </location>
</feature>
<keyword evidence="3" id="KW-0449">Lipoprotein</keyword>
<evidence type="ECO:0000313" key="3">
    <source>
        <dbReference type="EMBL" id="ERL56312.1"/>
    </source>
</evidence>
<dbReference type="eggNOG" id="COG3187">
    <property type="taxonomic scope" value="Bacteria"/>
</dbReference>
<proteinExistence type="predicted"/>
<dbReference type="Gene3D" id="2.40.128.270">
    <property type="match status" value="1"/>
</dbReference>
<keyword evidence="4" id="KW-1185">Reference proteome</keyword>
<dbReference type="STRING" id="1354303.M917_0990"/>
<evidence type="ECO:0000313" key="4">
    <source>
        <dbReference type="Proteomes" id="UP000016761"/>
    </source>
</evidence>
<dbReference type="EMBL" id="AUSW01000015">
    <property type="protein sequence ID" value="ERL56312.1"/>
    <property type="molecule type" value="Genomic_DNA"/>
</dbReference>
<dbReference type="PATRIC" id="fig|1354303.4.peg.978"/>
<dbReference type="AlphaFoldDB" id="U4T4L4"/>
<dbReference type="Proteomes" id="UP000016761">
    <property type="component" value="Unassembled WGS sequence"/>
</dbReference>